<evidence type="ECO:0000313" key="2">
    <source>
        <dbReference type="Proteomes" id="UP000027920"/>
    </source>
</evidence>
<dbReference type="OrthoDB" id="3500395at2759"/>
<proteinExistence type="predicted"/>
<keyword evidence="2" id="KW-1185">Reference proteome</keyword>
<dbReference type="SUPFAM" id="SSF54909">
    <property type="entry name" value="Dimeric alpha+beta barrel"/>
    <property type="match status" value="1"/>
</dbReference>
<dbReference type="HOGENOM" id="CLU_131535_2_0_1"/>
<dbReference type="VEuPathDB" id="FungiDB:A1O9_09833"/>
<evidence type="ECO:0008006" key="3">
    <source>
        <dbReference type="Google" id="ProtNLM"/>
    </source>
</evidence>
<accession>A0A072P437</accession>
<reference evidence="1 2" key="1">
    <citation type="submission" date="2013-03" db="EMBL/GenBank/DDBJ databases">
        <title>The Genome Sequence of Exophiala aquamarina CBS 119918.</title>
        <authorList>
            <consortium name="The Broad Institute Genomics Platform"/>
            <person name="Cuomo C."/>
            <person name="de Hoog S."/>
            <person name="Gorbushina A."/>
            <person name="Walker B."/>
            <person name="Young S.K."/>
            <person name="Zeng Q."/>
            <person name="Gargeya S."/>
            <person name="Fitzgerald M."/>
            <person name="Haas B."/>
            <person name="Abouelleil A."/>
            <person name="Allen A.W."/>
            <person name="Alvarado L."/>
            <person name="Arachchi H.M."/>
            <person name="Berlin A.M."/>
            <person name="Chapman S.B."/>
            <person name="Gainer-Dewar J."/>
            <person name="Goldberg J."/>
            <person name="Griggs A."/>
            <person name="Gujja S."/>
            <person name="Hansen M."/>
            <person name="Howarth C."/>
            <person name="Imamovic A."/>
            <person name="Ireland A."/>
            <person name="Larimer J."/>
            <person name="McCowan C."/>
            <person name="Murphy C."/>
            <person name="Pearson M."/>
            <person name="Poon T.W."/>
            <person name="Priest M."/>
            <person name="Roberts A."/>
            <person name="Saif S."/>
            <person name="Shea T."/>
            <person name="Sisk P."/>
            <person name="Sykes S."/>
            <person name="Wortman J."/>
            <person name="Nusbaum C."/>
            <person name="Birren B."/>
        </authorList>
    </citation>
    <scope>NUCLEOTIDE SEQUENCE [LARGE SCALE GENOMIC DNA]</scope>
    <source>
        <strain evidence="1 2">CBS 119918</strain>
    </source>
</reference>
<organism evidence="1 2">
    <name type="scientific">Exophiala aquamarina CBS 119918</name>
    <dbReference type="NCBI Taxonomy" id="1182545"/>
    <lineage>
        <taxon>Eukaryota</taxon>
        <taxon>Fungi</taxon>
        <taxon>Dikarya</taxon>
        <taxon>Ascomycota</taxon>
        <taxon>Pezizomycotina</taxon>
        <taxon>Eurotiomycetes</taxon>
        <taxon>Chaetothyriomycetidae</taxon>
        <taxon>Chaetothyriales</taxon>
        <taxon>Herpotrichiellaceae</taxon>
        <taxon>Exophiala</taxon>
    </lineage>
</organism>
<name>A0A072P437_9EURO</name>
<dbReference type="InterPro" id="IPR011008">
    <property type="entry name" value="Dimeric_a/b-barrel"/>
</dbReference>
<dbReference type="AlphaFoldDB" id="A0A072P437"/>
<dbReference type="EMBL" id="AMGV01000011">
    <property type="protein sequence ID" value="KEF54038.1"/>
    <property type="molecule type" value="Genomic_DNA"/>
</dbReference>
<dbReference type="Gene3D" id="3.30.70.100">
    <property type="match status" value="1"/>
</dbReference>
<sequence length="144" mass="16214">MAADGQCVLGDLEAASKRIPVNKPYIMMNMMNFRPLAQYAPDFEGFKSTSLSGLEAYTIYRDEFIKRAHELGVKSPEVIFLGRANTNLISGLHEGESWDLIVMVRFNSFASFRSVLEDPVYKKSIAPHRVAGTRDFRSFAVTEN</sequence>
<dbReference type="GeneID" id="25284741"/>
<dbReference type="Proteomes" id="UP000027920">
    <property type="component" value="Unassembled WGS sequence"/>
</dbReference>
<gene>
    <name evidence="1" type="ORF">A1O9_09833</name>
</gene>
<evidence type="ECO:0000313" key="1">
    <source>
        <dbReference type="EMBL" id="KEF54038.1"/>
    </source>
</evidence>
<comment type="caution">
    <text evidence="1">The sequence shown here is derived from an EMBL/GenBank/DDBJ whole genome shotgun (WGS) entry which is preliminary data.</text>
</comment>
<dbReference type="RefSeq" id="XP_013256628.1">
    <property type="nucleotide sequence ID" value="XM_013401174.1"/>
</dbReference>
<protein>
    <recommendedName>
        <fullName evidence="3">DUF1330 domain-containing protein</fullName>
    </recommendedName>
</protein>